<evidence type="ECO:0000259" key="1">
    <source>
        <dbReference type="PROSITE" id="PS51186"/>
    </source>
</evidence>
<dbReference type="Gene3D" id="3.40.630.30">
    <property type="match status" value="1"/>
</dbReference>
<sequence>MIRPITRDDVPALKVVIDANDLFPADMLDDMVADYFTGVASDAVWLTIDEGRLVAVSYFEPYRMTAGTWNVYLIAVHPVYQGQGRGAALLHHVEQTLAMRRARILLVETSSLPSFARTRAFYHKCGYDEEARIREFYQAGEDKVIFRKVLAARIS</sequence>
<accession>A0A6J4MWD5</accession>
<dbReference type="EMBL" id="CADCTR010002761">
    <property type="protein sequence ID" value="CAA9368472.1"/>
    <property type="molecule type" value="Genomic_DNA"/>
</dbReference>
<dbReference type="Pfam" id="PF13508">
    <property type="entry name" value="Acetyltransf_7"/>
    <property type="match status" value="1"/>
</dbReference>
<proteinExistence type="predicted"/>
<gene>
    <name evidence="2" type="ORF">AVDCRST_MAG93-8188</name>
</gene>
<reference evidence="2" key="1">
    <citation type="submission" date="2020-02" db="EMBL/GenBank/DDBJ databases">
        <authorList>
            <person name="Meier V. D."/>
        </authorList>
    </citation>
    <scope>NUCLEOTIDE SEQUENCE</scope>
    <source>
        <strain evidence="2">AVDCRST_MAG93</strain>
    </source>
</reference>
<name>A0A6J4MWD5_9CHLR</name>
<feature type="domain" description="N-acetyltransferase" evidence="1">
    <location>
        <begin position="1"/>
        <end position="151"/>
    </location>
</feature>
<protein>
    <recommendedName>
        <fullName evidence="1">N-acetyltransferase domain-containing protein</fullName>
    </recommendedName>
</protein>
<organism evidence="2">
    <name type="scientific">uncultured Chloroflexia bacterium</name>
    <dbReference type="NCBI Taxonomy" id="1672391"/>
    <lineage>
        <taxon>Bacteria</taxon>
        <taxon>Bacillati</taxon>
        <taxon>Chloroflexota</taxon>
        <taxon>Chloroflexia</taxon>
        <taxon>environmental samples</taxon>
    </lineage>
</organism>
<dbReference type="CDD" id="cd04301">
    <property type="entry name" value="NAT_SF"/>
    <property type="match status" value="1"/>
</dbReference>
<dbReference type="InterPro" id="IPR016181">
    <property type="entry name" value="Acyl_CoA_acyltransferase"/>
</dbReference>
<dbReference type="PROSITE" id="PS51186">
    <property type="entry name" value="GNAT"/>
    <property type="match status" value="1"/>
</dbReference>
<dbReference type="InterPro" id="IPR000182">
    <property type="entry name" value="GNAT_dom"/>
</dbReference>
<dbReference type="SUPFAM" id="SSF55729">
    <property type="entry name" value="Acyl-CoA N-acyltransferases (Nat)"/>
    <property type="match status" value="1"/>
</dbReference>
<evidence type="ECO:0000313" key="2">
    <source>
        <dbReference type="EMBL" id="CAA9368472.1"/>
    </source>
</evidence>
<dbReference type="AlphaFoldDB" id="A0A6J4MWD5"/>
<dbReference type="GO" id="GO:0016747">
    <property type="term" value="F:acyltransferase activity, transferring groups other than amino-acyl groups"/>
    <property type="evidence" value="ECO:0007669"/>
    <property type="project" value="InterPro"/>
</dbReference>